<dbReference type="InterPro" id="IPR036236">
    <property type="entry name" value="Znf_C2H2_sf"/>
</dbReference>
<comment type="caution">
    <text evidence="12">The sequence shown here is derived from an EMBL/GenBank/DDBJ whole genome shotgun (WGS) entry which is preliminary data.</text>
</comment>
<keyword evidence="13" id="KW-1185">Reference proteome</keyword>
<feature type="domain" description="C2H2-type" evidence="11">
    <location>
        <begin position="271"/>
        <end position="293"/>
    </location>
</feature>
<dbReference type="PANTHER" id="PTHR24394">
    <property type="entry name" value="ZINC FINGER PROTEIN"/>
    <property type="match status" value="1"/>
</dbReference>
<evidence type="ECO:0000256" key="10">
    <source>
        <dbReference type="PROSITE-ProRule" id="PRU00042"/>
    </source>
</evidence>
<dbReference type="InterPro" id="IPR013087">
    <property type="entry name" value="Znf_C2H2_type"/>
</dbReference>
<dbReference type="Gene3D" id="3.30.160.60">
    <property type="entry name" value="Classic Zinc Finger"/>
    <property type="match status" value="6"/>
</dbReference>
<dbReference type="GO" id="GO:0008270">
    <property type="term" value="F:zinc ion binding"/>
    <property type="evidence" value="ECO:0007669"/>
    <property type="project" value="UniProtKB-KW"/>
</dbReference>
<keyword evidence="9" id="KW-0539">Nucleus</keyword>
<sequence length="325" mass="38214">MDGFTFRATSGSLGKVNIKHEIEEVRENDAYQIEVKVEDDMIFNDEAIAPKLETTFREIIKSDIYSIKSVTPTIYINKDVKIEENSAVVEPCSSMSFAGTTRIISSDSTDVYRYKFHGLQSETHNLEPMGIHVEEKPYRCSNCEKCCVQKGDFLEHQRLHTDEKSYWCYNCEKTQEHQITHMGKEPYRCSNCDSKFYCQCGLTQHQRTHTGEKPFQCRDCEKFFVYKCALEKHKRTHIDVQPYQCSNCDKYFVNQSSLVKHQSIHKEEKSFQCSQCEKCFVQKDALEEHQRIHRPYQCSICDKCFTRESALIQHQKMHRITRKKI</sequence>
<dbReference type="FunFam" id="3.30.160.60:FF:000003">
    <property type="entry name" value="Zinc finger protein 3 homolog"/>
    <property type="match status" value="1"/>
</dbReference>
<evidence type="ECO:0000256" key="4">
    <source>
        <dbReference type="ARBA" id="ARBA00022737"/>
    </source>
</evidence>
<reference evidence="12 13" key="1">
    <citation type="submission" date="2024-05" db="EMBL/GenBank/DDBJ databases">
        <authorList>
            <person name="Wallberg A."/>
        </authorList>
    </citation>
    <scope>NUCLEOTIDE SEQUENCE [LARGE SCALE GENOMIC DNA]</scope>
</reference>
<dbReference type="GO" id="GO:0003677">
    <property type="term" value="F:DNA binding"/>
    <property type="evidence" value="ECO:0007669"/>
    <property type="project" value="UniProtKB-KW"/>
</dbReference>
<dbReference type="PROSITE" id="PS00028">
    <property type="entry name" value="ZINC_FINGER_C2H2_1"/>
    <property type="match status" value="5"/>
</dbReference>
<feature type="domain" description="C2H2-type" evidence="11">
    <location>
        <begin position="187"/>
        <end position="214"/>
    </location>
</feature>
<evidence type="ECO:0000313" key="13">
    <source>
        <dbReference type="Proteomes" id="UP001497623"/>
    </source>
</evidence>
<evidence type="ECO:0000313" key="12">
    <source>
        <dbReference type="EMBL" id="CAL4152245.1"/>
    </source>
</evidence>
<feature type="domain" description="C2H2-type" evidence="11">
    <location>
        <begin position="138"/>
        <end position="165"/>
    </location>
</feature>
<dbReference type="PROSITE" id="PS50157">
    <property type="entry name" value="ZINC_FINGER_C2H2_2"/>
    <property type="match status" value="6"/>
</dbReference>
<feature type="domain" description="C2H2-type" evidence="11">
    <location>
        <begin position="215"/>
        <end position="242"/>
    </location>
</feature>
<feature type="domain" description="C2H2-type" evidence="11">
    <location>
        <begin position="243"/>
        <end position="270"/>
    </location>
</feature>
<comment type="subcellular location">
    <subcellularLocation>
        <location evidence="1">Nucleus</location>
    </subcellularLocation>
</comment>
<evidence type="ECO:0000259" key="11">
    <source>
        <dbReference type="PROSITE" id="PS50157"/>
    </source>
</evidence>
<dbReference type="FunFam" id="3.30.160.60:FF:002343">
    <property type="entry name" value="Zinc finger protein 33A"/>
    <property type="match status" value="1"/>
</dbReference>
<evidence type="ECO:0000256" key="9">
    <source>
        <dbReference type="ARBA" id="ARBA00023242"/>
    </source>
</evidence>
<gene>
    <name evidence="12" type="ORF">MNOR_LOCUS30920</name>
</gene>
<dbReference type="FunFam" id="3.30.160.60:FF:000135">
    <property type="entry name" value="Zinc finger protein 358"/>
    <property type="match status" value="1"/>
</dbReference>
<dbReference type="FunFam" id="3.30.160.60:FF:000624">
    <property type="entry name" value="zinc finger protein 697"/>
    <property type="match status" value="2"/>
</dbReference>
<dbReference type="AlphaFoldDB" id="A0AAV2RYE4"/>
<dbReference type="FunFam" id="3.30.160.60:FF:000062">
    <property type="entry name" value="RB-associated KRAB zinc finger protein-like"/>
    <property type="match status" value="1"/>
</dbReference>
<evidence type="ECO:0000256" key="6">
    <source>
        <dbReference type="ARBA" id="ARBA00022833"/>
    </source>
</evidence>
<evidence type="ECO:0000256" key="3">
    <source>
        <dbReference type="ARBA" id="ARBA00022723"/>
    </source>
</evidence>
<comment type="similarity">
    <text evidence="2">Belongs to the krueppel C2H2-type zinc-finger protein family.</text>
</comment>
<dbReference type="PANTHER" id="PTHR24394:SF48">
    <property type="entry name" value="ZINC FINGER PROTEIN 771"/>
    <property type="match status" value="1"/>
</dbReference>
<protein>
    <recommendedName>
        <fullName evidence="11">C2H2-type domain-containing protein</fullName>
    </recommendedName>
</protein>
<evidence type="ECO:0000256" key="5">
    <source>
        <dbReference type="ARBA" id="ARBA00022771"/>
    </source>
</evidence>
<keyword evidence="6" id="KW-0862">Zinc</keyword>
<proteinExistence type="inferred from homology"/>
<keyword evidence="7" id="KW-0805">Transcription regulation</keyword>
<name>A0AAV2RYE4_MEGNR</name>
<keyword evidence="5 10" id="KW-0863">Zinc-finger</keyword>
<feature type="domain" description="C2H2-type" evidence="11">
    <location>
        <begin position="296"/>
        <end position="323"/>
    </location>
</feature>
<dbReference type="Proteomes" id="UP001497623">
    <property type="component" value="Unassembled WGS sequence"/>
</dbReference>
<evidence type="ECO:0000256" key="1">
    <source>
        <dbReference type="ARBA" id="ARBA00004123"/>
    </source>
</evidence>
<dbReference type="GO" id="GO:0000981">
    <property type="term" value="F:DNA-binding transcription factor activity, RNA polymerase II-specific"/>
    <property type="evidence" value="ECO:0007669"/>
    <property type="project" value="TreeGrafter"/>
</dbReference>
<keyword evidence="3" id="KW-0479">Metal-binding</keyword>
<accession>A0AAV2RYE4</accession>
<evidence type="ECO:0000256" key="8">
    <source>
        <dbReference type="ARBA" id="ARBA00023163"/>
    </source>
</evidence>
<dbReference type="GO" id="GO:0005634">
    <property type="term" value="C:nucleus"/>
    <property type="evidence" value="ECO:0007669"/>
    <property type="project" value="UniProtKB-SubCell"/>
</dbReference>
<dbReference type="Pfam" id="PF00096">
    <property type="entry name" value="zf-C2H2"/>
    <property type="match status" value="4"/>
</dbReference>
<evidence type="ECO:0000256" key="7">
    <source>
        <dbReference type="ARBA" id="ARBA00023015"/>
    </source>
</evidence>
<dbReference type="SUPFAM" id="SSF57667">
    <property type="entry name" value="beta-beta-alpha zinc fingers"/>
    <property type="match status" value="4"/>
</dbReference>
<dbReference type="EMBL" id="CAXKWB010038728">
    <property type="protein sequence ID" value="CAL4152245.1"/>
    <property type="molecule type" value="Genomic_DNA"/>
</dbReference>
<keyword evidence="8" id="KW-0804">Transcription</keyword>
<dbReference type="SMART" id="SM00355">
    <property type="entry name" value="ZnF_C2H2"/>
    <property type="match status" value="6"/>
</dbReference>
<evidence type="ECO:0000256" key="2">
    <source>
        <dbReference type="ARBA" id="ARBA00006991"/>
    </source>
</evidence>
<keyword evidence="4" id="KW-0677">Repeat</keyword>
<organism evidence="12 13">
    <name type="scientific">Meganyctiphanes norvegica</name>
    <name type="common">Northern krill</name>
    <name type="synonym">Thysanopoda norvegica</name>
    <dbReference type="NCBI Taxonomy" id="48144"/>
    <lineage>
        <taxon>Eukaryota</taxon>
        <taxon>Metazoa</taxon>
        <taxon>Ecdysozoa</taxon>
        <taxon>Arthropoda</taxon>
        <taxon>Crustacea</taxon>
        <taxon>Multicrustacea</taxon>
        <taxon>Malacostraca</taxon>
        <taxon>Eumalacostraca</taxon>
        <taxon>Eucarida</taxon>
        <taxon>Euphausiacea</taxon>
        <taxon>Euphausiidae</taxon>
        <taxon>Meganyctiphanes</taxon>
    </lineage>
</organism>